<dbReference type="STRING" id="1802457.A3F15_01705"/>
<dbReference type="Proteomes" id="UP000177078">
    <property type="component" value="Unassembled WGS sequence"/>
</dbReference>
<name>A0A1G2RD40_9BACT</name>
<gene>
    <name evidence="2" type="ORF">A3F15_01705</name>
</gene>
<evidence type="ECO:0000256" key="1">
    <source>
        <dbReference type="SAM" id="Phobius"/>
    </source>
</evidence>
<keyword evidence="1" id="KW-1133">Transmembrane helix</keyword>
<sequence>MVTIAPTEKRKKSRWPMFIAFVMALAIVFAVWKAFLAKQKPVPPEISEKYKEIKINLDILKEPILEKLQVYPEIKPLEGAAGRENPFSSY</sequence>
<evidence type="ECO:0000313" key="3">
    <source>
        <dbReference type="Proteomes" id="UP000177078"/>
    </source>
</evidence>
<evidence type="ECO:0000313" key="2">
    <source>
        <dbReference type="EMBL" id="OHA70001.1"/>
    </source>
</evidence>
<comment type="caution">
    <text evidence="2">The sequence shown here is derived from an EMBL/GenBank/DDBJ whole genome shotgun (WGS) entry which is preliminary data.</text>
</comment>
<feature type="transmembrane region" description="Helical" evidence="1">
    <location>
        <begin position="15"/>
        <end position="36"/>
    </location>
</feature>
<dbReference type="AlphaFoldDB" id="A0A1G2RD40"/>
<accession>A0A1G2RD40</accession>
<keyword evidence="1" id="KW-0812">Transmembrane</keyword>
<protein>
    <submittedName>
        <fullName evidence="2">Uncharacterized protein</fullName>
    </submittedName>
</protein>
<proteinExistence type="predicted"/>
<keyword evidence="1" id="KW-0472">Membrane</keyword>
<organism evidence="2 3">
    <name type="scientific">Candidatus Wildermuthbacteria bacterium RIFCSPHIGHO2_12_FULL_40_12</name>
    <dbReference type="NCBI Taxonomy" id="1802457"/>
    <lineage>
        <taxon>Bacteria</taxon>
        <taxon>Candidatus Wildermuthiibacteriota</taxon>
    </lineage>
</organism>
<reference evidence="2 3" key="1">
    <citation type="journal article" date="2016" name="Nat. Commun.">
        <title>Thousands of microbial genomes shed light on interconnected biogeochemical processes in an aquifer system.</title>
        <authorList>
            <person name="Anantharaman K."/>
            <person name="Brown C.T."/>
            <person name="Hug L.A."/>
            <person name="Sharon I."/>
            <person name="Castelle C.J."/>
            <person name="Probst A.J."/>
            <person name="Thomas B.C."/>
            <person name="Singh A."/>
            <person name="Wilkins M.J."/>
            <person name="Karaoz U."/>
            <person name="Brodie E.L."/>
            <person name="Williams K.H."/>
            <person name="Hubbard S.S."/>
            <person name="Banfield J.F."/>
        </authorList>
    </citation>
    <scope>NUCLEOTIDE SEQUENCE [LARGE SCALE GENOMIC DNA]</scope>
</reference>
<dbReference type="EMBL" id="MHUC01000040">
    <property type="protein sequence ID" value="OHA70001.1"/>
    <property type="molecule type" value="Genomic_DNA"/>
</dbReference>